<protein>
    <submittedName>
        <fullName evidence="1">Uncharacterized protein</fullName>
    </submittedName>
</protein>
<accession>A0A8T3C6W6</accession>
<dbReference type="Proteomes" id="UP000829196">
    <property type="component" value="Unassembled WGS sequence"/>
</dbReference>
<comment type="caution">
    <text evidence="1">The sequence shown here is derived from an EMBL/GenBank/DDBJ whole genome shotgun (WGS) entry which is preliminary data.</text>
</comment>
<dbReference type="AlphaFoldDB" id="A0A8T3C6W6"/>
<dbReference type="OrthoDB" id="10586506at2759"/>
<reference evidence="1" key="1">
    <citation type="journal article" date="2022" name="Front. Genet.">
        <title>Chromosome-Scale Assembly of the Dendrobium nobile Genome Provides Insights Into the Molecular Mechanism of the Biosynthesis of the Medicinal Active Ingredient of Dendrobium.</title>
        <authorList>
            <person name="Xu Q."/>
            <person name="Niu S.-C."/>
            <person name="Li K.-L."/>
            <person name="Zheng P.-J."/>
            <person name="Zhang X.-J."/>
            <person name="Jia Y."/>
            <person name="Liu Y."/>
            <person name="Niu Y.-X."/>
            <person name="Yu L.-H."/>
            <person name="Chen D.-F."/>
            <person name="Zhang G.-Q."/>
        </authorList>
    </citation>
    <scope>NUCLEOTIDE SEQUENCE</scope>
    <source>
        <tissue evidence="1">Leaf</tissue>
    </source>
</reference>
<evidence type="ECO:0000313" key="2">
    <source>
        <dbReference type="Proteomes" id="UP000829196"/>
    </source>
</evidence>
<organism evidence="1 2">
    <name type="scientific">Dendrobium nobile</name>
    <name type="common">Orchid</name>
    <dbReference type="NCBI Taxonomy" id="94219"/>
    <lineage>
        <taxon>Eukaryota</taxon>
        <taxon>Viridiplantae</taxon>
        <taxon>Streptophyta</taxon>
        <taxon>Embryophyta</taxon>
        <taxon>Tracheophyta</taxon>
        <taxon>Spermatophyta</taxon>
        <taxon>Magnoliopsida</taxon>
        <taxon>Liliopsida</taxon>
        <taxon>Asparagales</taxon>
        <taxon>Orchidaceae</taxon>
        <taxon>Epidendroideae</taxon>
        <taxon>Malaxideae</taxon>
        <taxon>Dendrobiinae</taxon>
        <taxon>Dendrobium</taxon>
    </lineage>
</organism>
<keyword evidence="2" id="KW-1185">Reference proteome</keyword>
<evidence type="ECO:0000313" key="1">
    <source>
        <dbReference type="EMBL" id="KAI0527565.1"/>
    </source>
</evidence>
<gene>
    <name evidence="1" type="ORF">KFK09_003169</name>
</gene>
<proteinExistence type="predicted"/>
<sequence>MPRSVARRQIHRTSNVAEDRDLYSASIDDLATVFCFFTDQEIKFGPRKVQNPEIDF</sequence>
<dbReference type="EMBL" id="JAGYWB010000003">
    <property type="protein sequence ID" value="KAI0527565.1"/>
    <property type="molecule type" value="Genomic_DNA"/>
</dbReference>
<name>A0A8T3C6W6_DENNO</name>